<dbReference type="Pfam" id="PF13489">
    <property type="entry name" value="Methyltransf_23"/>
    <property type="match status" value="1"/>
</dbReference>
<sequence>MRVSNIRSCPICESFDFNEIIYVAQAPKFHVISAETELGSHLFGEVRLVECLFCKHLFNNAIQDKEKNPGHGSFSTNAPVSQSMFDRRKKIMEFLSADGDLSLNVLEVGAGSGALAAIFAESKNLVTVVEPELTLDADHLEKQGVRVIRDVWPTNKLISEKFDLILCVQVLEHTEKPREFLHELANCIHGDGRIYLEVPSGDWVKTHGSAADVHFPHWNYFTETMIQKLISECNLKISKRCELVNGRDIGYILQHIAIKSDYSFQVPLQAFDLGKLEQSLEIANSQIIKWNTSLDYAFYGTNSQSQAAFGLLTGCKPKFVFDDTPSYRGSFAYSSQFRFPIIEPSSDRLKEVDVVVISVYIHDEAIAKKIRELGFDGEIYSLRPPSDPSGKVKSLFSEI</sequence>
<proteinExistence type="predicted"/>
<reference evidence="1" key="1">
    <citation type="submission" date="2020-05" db="EMBL/GenBank/DDBJ databases">
        <authorList>
            <person name="Chiriac C."/>
            <person name="Salcher M."/>
            <person name="Ghai R."/>
            <person name="Kavagutti S V."/>
        </authorList>
    </citation>
    <scope>NUCLEOTIDE SEQUENCE</scope>
</reference>
<protein>
    <submittedName>
        <fullName evidence="1">Unannotated protein</fullName>
    </submittedName>
</protein>
<dbReference type="AlphaFoldDB" id="A0A6J6N0Y3"/>
<dbReference type="EMBL" id="CAEZWU010000226">
    <property type="protein sequence ID" value="CAB4678574.1"/>
    <property type="molecule type" value="Genomic_DNA"/>
</dbReference>
<accession>A0A6J6N0Y3</accession>
<dbReference type="SUPFAM" id="SSF53335">
    <property type="entry name" value="S-adenosyl-L-methionine-dependent methyltransferases"/>
    <property type="match status" value="1"/>
</dbReference>
<gene>
    <name evidence="1" type="ORF">UFOPK2292_01265</name>
</gene>
<dbReference type="InterPro" id="IPR029063">
    <property type="entry name" value="SAM-dependent_MTases_sf"/>
</dbReference>
<evidence type="ECO:0000313" key="1">
    <source>
        <dbReference type="EMBL" id="CAB4678574.1"/>
    </source>
</evidence>
<dbReference type="Gene3D" id="3.40.50.150">
    <property type="entry name" value="Vaccinia Virus protein VP39"/>
    <property type="match status" value="1"/>
</dbReference>
<organism evidence="1">
    <name type="scientific">freshwater metagenome</name>
    <dbReference type="NCBI Taxonomy" id="449393"/>
    <lineage>
        <taxon>unclassified sequences</taxon>
        <taxon>metagenomes</taxon>
        <taxon>ecological metagenomes</taxon>
    </lineage>
</organism>
<name>A0A6J6N0Y3_9ZZZZ</name>
<dbReference type="CDD" id="cd02440">
    <property type="entry name" value="AdoMet_MTases"/>
    <property type="match status" value="1"/>
</dbReference>